<dbReference type="InterPro" id="IPR001680">
    <property type="entry name" value="WD40_rpt"/>
</dbReference>
<dbReference type="PROSITE" id="PS00678">
    <property type="entry name" value="WD_REPEATS_1"/>
    <property type="match status" value="1"/>
</dbReference>
<dbReference type="GO" id="GO:0020037">
    <property type="term" value="F:heme binding"/>
    <property type="evidence" value="ECO:0007669"/>
    <property type="project" value="InterPro"/>
</dbReference>
<dbReference type="InterPro" id="IPR019775">
    <property type="entry name" value="WD40_repeat_CS"/>
</dbReference>
<dbReference type="SUPFAM" id="SSF46626">
    <property type="entry name" value="Cytochrome c"/>
    <property type="match status" value="1"/>
</dbReference>
<dbReference type="Gene3D" id="2.130.10.10">
    <property type="entry name" value="YVTN repeat-like/Quinoprotein amine dehydrogenase"/>
    <property type="match status" value="2"/>
</dbReference>
<dbReference type="SUPFAM" id="SSF50978">
    <property type="entry name" value="WD40 repeat-like"/>
    <property type="match status" value="1"/>
</dbReference>
<dbReference type="PANTHER" id="PTHR19879:SF9">
    <property type="entry name" value="TRANSCRIPTION INITIATION FACTOR TFIID SUBUNIT 5"/>
    <property type="match status" value="1"/>
</dbReference>
<proteinExistence type="predicted"/>
<dbReference type="InterPro" id="IPR015943">
    <property type="entry name" value="WD40/YVTN_repeat-like_dom_sf"/>
</dbReference>
<dbReference type="GO" id="GO:0009055">
    <property type="term" value="F:electron transfer activity"/>
    <property type="evidence" value="ECO:0007669"/>
    <property type="project" value="InterPro"/>
</dbReference>
<evidence type="ECO:0000256" key="3">
    <source>
        <dbReference type="ARBA" id="ARBA00022723"/>
    </source>
</evidence>
<evidence type="ECO:0000256" key="4">
    <source>
        <dbReference type="ARBA" id="ARBA00022737"/>
    </source>
</evidence>
<name>A0A381YIH9_9ZZZZ</name>
<organism evidence="7">
    <name type="scientific">marine metagenome</name>
    <dbReference type="NCBI Taxonomy" id="408172"/>
    <lineage>
        <taxon>unclassified sequences</taxon>
        <taxon>metagenomes</taxon>
        <taxon>ecological metagenomes</taxon>
    </lineage>
</organism>
<evidence type="ECO:0000313" key="7">
    <source>
        <dbReference type="EMBL" id="SVA76323.1"/>
    </source>
</evidence>
<sequence>MKRFAHRLTLARLAGLTLLALAAWPSAGVAEPPGGAGGADLARRTMHLLRDHCIRCHNAKKTKGQLNLTVRALALIGGGEGPALIPGRATESRIIRYIQPGSDPHMPPKKQLGAEQIAALGQWIDTGAKWLPDELVIEAKSVDHAKLGRLPTGYQPVFALALSPDDKQLAAGHGNLVTVHNVAEKNKAPLAKLTGHRDVVQSIAWSADGNLLATGGFRKVLLWNTADWSSVGEISDLPGRVSAMTFTTDNATLITASNAPGQAGEIALWKTTTLGKRLNWQAHGGTIFDLAIAPDGKTLATAGADRLVRFWSLAKGEQVMQIEAHTAPVLSLAYKPDGALLASGGADKELKIWDTKTREQKTVVTGHPGNIAAIAWPAKNAELITASDDGALRLCSESGTRPGKTWAKAGDLLHCLDVTADGQLLYGGADNGRVYAWNRNGKITITLDPGKQ</sequence>
<keyword evidence="3" id="KW-0479">Metal-binding</keyword>
<dbReference type="SMART" id="SM00320">
    <property type="entry name" value="WD40"/>
    <property type="match status" value="7"/>
</dbReference>
<reference evidence="7" key="1">
    <citation type="submission" date="2018-05" db="EMBL/GenBank/DDBJ databases">
        <authorList>
            <person name="Lanie J.A."/>
            <person name="Ng W.-L."/>
            <person name="Kazmierczak K.M."/>
            <person name="Andrzejewski T.M."/>
            <person name="Davidsen T.M."/>
            <person name="Wayne K.J."/>
            <person name="Tettelin H."/>
            <person name="Glass J.I."/>
            <person name="Rusch D."/>
            <person name="Podicherti R."/>
            <person name="Tsui H.-C.T."/>
            <person name="Winkler M.E."/>
        </authorList>
    </citation>
    <scope>NUCLEOTIDE SEQUENCE</scope>
</reference>
<evidence type="ECO:0000256" key="5">
    <source>
        <dbReference type="ARBA" id="ARBA00023004"/>
    </source>
</evidence>
<dbReference type="PROSITE" id="PS50294">
    <property type="entry name" value="WD_REPEATS_REGION"/>
    <property type="match status" value="2"/>
</dbReference>
<keyword evidence="4" id="KW-0677">Repeat</keyword>
<dbReference type="PANTHER" id="PTHR19879">
    <property type="entry name" value="TRANSCRIPTION INITIATION FACTOR TFIID"/>
    <property type="match status" value="1"/>
</dbReference>
<protein>
    <recommendedName>
        <fullName evidence="6">Cytochrome c domain-containing protein</fullName>
    </recommendedName>
</protein>
<dbReference type="CDD" id="cd00200">
    <property type="entry name" value="WD40"/>
    <property type="match status" value="1"/>
</dbReference>
<dbReference type="Pfam" id="PF00400">
    <property type="entry name" value="WD40"/>
    <property type="match status" value="4"/>
</dbReference>
<dbReference type="PROSITE" id="PS50082">
    <property type="entry name" value="WD_REPEATS_2"/>
    <property type="match status" value="4"/>
</dbReference>
<evidence type="ECO:0000256" key="1">
    <source>
        <dbReference type="ARBA" id="ARBA00022574"/>
    </source>
</evidence>
<dbReference type="PROSITE" id="PS51007">
    <property type="entry name" value="CYTC"/>
    <property type="match status" value="1"/>
</dbReference>
<dbReference type="GO" id="GO:0046872">
    <property type="term" value="F:metal ion binding"/>
    <property type="evidence" value="ECO:0007669"/>
    <property type="project" value="UniProtKB-KW"/>
</dbReference>
<dbReference type="InterPro" id="IPR011429">
    <property type="entry name" value="Cyt_c_Planctomycete-type"/>
</dbReference>
<keyword evidence="5" id="KW-0408">Iron</keyword>
<evidence type="ECO:0000259" key="6">
    <source>
        <dbReference type="PROSITE" id="PS51007"/>
    </source>
</evidence>
<feature type="domain" description="Cytochrome c" evidence="6">
    <location>
        <begin position="33"/>
        <end position="128"/>
    </location>
</feature>
<gene>
    <name evidence="7" type="ORF">METZ01_LOCUS129177</name>
</gene>
<dbReference type="Pfam" id="PF07635">
    <property type="entry name" value="PSCyt1"/>
    <property type="match status" value="1"/>
</dbReference>
<keyword evidence="2" id="KW-0349">Heme</keyword>
<keyword evidence="1" id="KW-0853">WD repeat</keyword>
<evidence type="ECO:0000256" key="2">
    <source>
        <dbReference type="ARBA" id="ARBA00022617"/>
    </source>
</evidence>
<accession>A0A381YIH9</accession>
<dbReference type="InterPro" id="IPR036322">
    <property type="entry name" value="WD40_repeat_dom_sf"/>
</dbReference>
<dbReference type="AlphaFoldDB" id="A0A381YIH9"/>
<dbReference type="InterPro" id="IPR036909">
    <property type="entry name" value="Cyt_c-like_dom_sf"/>
</dbReference>
<dbReference type="InterPro" id="IPR009056">
    <property type="entry name" value="Cyt_c-like_dom"/>
</dbReference>
<dbReference type="EMBL" id="UINC01018218">
    <property type="protein sequence ID" value="SVA76323.1"/>
    <property type="molecule type" value="Genomic_DNA"/>
</dbReference>